<gene>
    <name evidence="3" type="primary">SLIRP</name>
</gene>
<reference evidence="3" key="3">
    <citation type="submission" date="2025-09" db="UniProtKB">
        <authorList>
            <consortium name="Ensembl"/>
        </authorList>
    </citation>
    <scope>IDENTIFICATION</scope>
</reference>
<proteinExistence type="predicted"/>
<dbReference type="PANTHER" id="PTHR48035:SF2">
    <property type="entry name" value="RNA-BINDING REGION RNP-1 DOMAIN-CONTAINING PROTEIN"/>
    <property type="match status" value="1"/>
</dbReference>
<dbReference type="GeneTree" id="ENSGT00390000008624"/>
<evidence type="ECO:0000313" key="4">
    <source>
        <dbReference type="Proteomes" id="UP001501940"/>
    </source>
</evidence>
<evidence type="ECO:0000259" key="2">
    <source>
        <dbReference type="PROSITE" id="PS50102"/>
    </source>
</evidence>
<dbReference type="AlphaFoldDB" id="A0AAQ5YGF6"/>
<sequence>MSSLKKVFEVFVSKIPWTVAGSKSMREYFGQFGAVRKCLLPFDKETGFHRGFCWIGFTTEEGLNNALQKDPHVLEGVKVNIKYLSHLGMVFKSCILPLLAAFRDICMVWPRC</sequence>
<dbReference type="PANTHER" id="PTHR48035">
    <property type="entry name" value="HETEROGENEOUS NUCLEAR RIBONUCLEOPROTEIN 1"/>
    <property type="match status" value="1"/>
</dbReference>
<dbReference type="SUPFAM" id="SSF54928">
    <property type="entry name" value="RNA-binding domain, RBD"/>
    <property type="match status" value="1"/>
</dbReference>
<reference evidence="3 4" key="1">
    <citation type="submission" date="2022-01" db="EMBL/GenBank/DDBJ databases">
        <title>A chromosome-scale genome assembly of the false clownfish, Amphiprion ocellaris.</title>
        <authorList>
            <person name="Ryu T."/>
        </authorList>
    </citation>
    <scope>NUCLEOTIDE SEQUENCE [LARGE SCALE GENOMIC DNA]</scope>
</reference>
<feature type="domain" description="RRM" evidence="2">
    <location>
        <begin position="8"/>
        <end position="86"/>
    </location>
</feature>
<dbReference type="InterPro" id="IPR053260">
    <property type="entry name" value="hnRNP"/>
</dbReference>
<reference evidence="3" key="2">
    <citation type="submission" date="2025-08" db="UniProtKB">
        <authorList>
            <consortium name="Ensembl"/>
        </authorList>
    </citation>
    <scope>IDENTIFICATION</scope>
</reference>
<accession>A0AAQ5YGF6</accession>
<dbReference type="InterPro" id="IPR000504">
    <property type="entry name" value="RRM_dom"/>
</dbReference>
<evidence type="ECO:0000313" key="3">
    <source>
        <dbReference type="Ensembl" id="ENSAOCP00000051939.1"/>
    </source>
</evidence>
<dbReference type="Ensembl" id="ENSAOCT00000039411.1">
    <property type="protein sequence ID" value="ENSAOCP00000051939.1"/>
    <property type="gene ID" value="ENSAOCG00000006342.2"/>
</dbReference>
<dbReference type="Proteomes" id="UP001501940">
    <property type="component" value="Chromosome 20"/>
</dbReference>
<dbReference type="InterPro" id="IPR034152">
    <property type="entry name" value="SLIRP_RRM"/>
</dbReference>
<dbReference type="InterPro" id="IPR035979">
    <property type="entry name" value="RBD_domain_sf"/>
</dbReference>
<name>A0AAQ5YGF6_AMPOC</name>
<protein>
    <recommendedName>
        <fullName evidence="2">RRM domain-containing protein</fullName>
    </recommendedName>
</protein>
<keyword evidence="1" id="KW-0694">RNA-binding</keyword>
<evidence type="ECO:0000256" key="1">
    <source>
        <dbReference type="PROSITE-ProRule" id="PRU00176"/>
    </source>
</evidence>
<dbReference type="Pfam" id="PF00076">
    <property type="entry name" value="RRM_1"/>
    <property type="match status" value="1"/>
</dbReference>
<dbReference type="CDD" id="cd12242">
    <property type="entry name" value="RRM_SLIRP"/>
    <property type="match status" value="1"/>
</dbReference>
<dbReference type="Gene3D" id="3.30.70.330">
    <property type="match status" value="1"/>
</dbReference>
<organism evidence="3 4">
    <name type="scientific">Amphiprion ocellaris</name>
    <name type="common">Clown anemonefish</name>
    <dbReference type="NCBI Taxonomy" id="80972"/>
    <lineage>
        <taxon>Eukaryota</taxon>
        <taxon>Metazoa</taxon>
        <taxon>Chordata</taxon>
        <taxon>Craniata</taxon>
        <taxon>Vertebrata</taxon>
        <taxon>Euteleostomi</taxon>
        <taxon>Actinopterygii</taxon>
        <taxon>Neopterygii</taxon>
        <taxon>Teleostei</taxon>
        <taxon>Neoteleostei</taxon>
        <taxon>Acanthomorphata</taxon>
        <taxon>Ovalentaria</taxon>
        <taxon>Pomacentridae</taxon>
        <taxon>Amphiprion</taxon>
    </lineage>
</organism>
<dbReference type="PROSITE" id="PS50102">
    <property type="entry name" value="RRM"/>
    <property type="match status" value="1"/>
</dbReference>
<keyword evidence="4" id="KW-1185">Reference proteome</keyword>
<dbReference type="InterPro" id="IPR012677">
    <property type="entry name" value="Nucleotide-bd_a/b_plait_sf"/>
</dbReference>
<dbReference type="GO" id="GO:0003723">
    <property type="term" value="F:RNA binding"/>
    <property type="evidence" value="ECO:0007669"/>
    <property type="project" value="UniProtKB-UniRule"/>
</dbReference>
<dbReference type="SMART" id="SM00360">
    <property type="entry name" value="RRM"/>
    <property type="match status" value="1"/>
</dbReference>